<dbReference type="Gene3D" id="1.20.1050.10">
    <property type="match status" value="1"/>
</dbReference>
<dbReference type="SUPFAM" id="SSF52833">
    <property type="entry name" value="Thioredoxin-like"/>
    <property type="match status" value="1"/>
</dbReference>
<dbReference type="PANTHER" id="PTHR11260:SF781">
    <property type="entry name" value="GLUTATHIONE S-TRANSFERASE U19"/>
    <property type="match status" value="1"/>
</dbReference>
<comment type="similarity">
    <text evidence="3">Belongs to the GST superfamily.</text>
</comment>
<evidence type="ECO:0000256" key="3">
    <source>
        <dbReference type="RuleBase" id="RU369102"/>
    </source>
</evidence>
<dbReference type="GO" id="GO:0004364">
    <property type="term" value="F:glutathione transferase activity"/>
    <property type="evidence" value="ECO:0007669"/>
    <property type="project" value="UniProtKB-UniRule"/>
</dbReference>
<name>A0A3L6TA47_PANMI</name>
<evidence type="ECO:0000259" key="4">
    <source>
        <dbReference type="PROSITE" id="PS50405"/>
    </source>
</evidence>
<gene>
    <name evidence="5" type="ORF">C2845_PM03G22720</name>
</gene>
<organism evidence="5 6">
    <name type="scientific">Panicum miliaceum</name>
    <name type="common">Proso millet</name>
    <name type="synonym">Broomcorn millet</name>
    <dbReference type="NCBI Taxonomy" id="4540"/>
    <lineage>
        <taxon>Eukaryota</taxon>
        <taxon>Viridiplantae</taxon>
        <taxon>Streptophyta</taxon>
        <taxon>Embryophyta</taxon>
        <taxon>Tracheophyta</taxon>
        <taxon>Spermatophyta</taxon>
        <taxon>Magnoliopsida</taxon>
        <taxon>Liliopsida</taxon>
        <taxon>Poales</taxon>
        <taxon>Poaceae</taxon>
        <taxon>PACMAD clade</taxon>
        <taxon>Panicoideae</taxon>
        <taxon>Panicodae</taxon>
        <taxon>Paniceae</taxon>
        <taxon>Panicinae</taxon>
        <taxon>Panicum</taxon>
        <taxon>Panicum sect. Panicum</taxon>
    </lineage>
</organism>
<keyword evidence="3" id="KW-0963">Cytoplasm</keyword>
<evidence type="ECO:0000313" key="5">
    <source>
        <dbReference type="EMBL" id="RLN35165.1"/>
    </source>
</evidence>
<feature type="domain" description="GST C-terminal" evidence="4">
    <location>
        <begin position="5"/>
        <end position="141"/>
    </location>
</feature>
<dbReference type="PROSITE" id="PS50405">
    <property type="entry name" value="GST_CTER"/>
    <property type="match status" value="1"/>
</dbReference>
<proteinExistence type="inferred from homology"/>
<dbReference type="InterPro" id="IPR010987">
    <property type="entry name" value="Glutathione-S-Trfase_C-like"/>
</dbReference>
<accession>A0A3L6TA47</accession>
<dbReference type="Pfam" id="PF13417">
    <property type="entry name" value="GST_N_3"/>
    <property type="match status" value="1"/>
</dbReference>
<sequence>MAGGGGAEEGCGSELTLLAARRQVSPYVMRVRVALNLKGLRYAYVLEDLSAKSALLLELLGRLERDVLGDGRRFFSGDAIGYLDVVLGSFLSWLEALRAVAGVALLDAARTPRLAAWAERFGASEAVRPVTPEVGWVVAYADMLRERWDAEEGITK</sequence>
<dbReference type="EC" id="2.5.1.18" evidence="3"/>
<dbReference type="GO" id="GO:0006749">
    <property type="term" value="P:glutathione metabolic process"/>
    <property type="evidence" value="ECO:0007669"/>
    <property type="project" value="InterPro"/>
</dbReference>
<dbReference type="GO" id="GO:0005829">
    <property type="term" value="C:cytosol"/>
    <property type="evidence" value="ECO:0007669"/>
    <property type="project" value="UniProtKB-SubCell"/>
</dbReference>
<comment type="subcellular location">
    <subcellularLocation>
        <location evidence="3">Cytoplasm</location>
        <location evidence="3">Cytosol</location>
    </subcellularLocation>
</comment>
<comment type="caution">
    <text evidence="5">The sequence shown here is derived from an EMBL/GenBank/DDBJ whole genome shotgun (WGS) entry which is preliminary data.</text>
</comment>
<dbReference type="Proteomes" id="UP000275267">
    <property type="component" value="Unassembled WGS sequence"/>
</dbReference>
<dbReference type="Pfam" id="PF13410">
    <property type="entry name" value="GST_C_2"/>
    <property type="match status" value="1"/>
</dbReference>
<dbReference type="InterPro" id="IPR036249">
    <property type="entry name" value="Thioredoxin-like_sf"/>
</dbReference>
<comment type="function">
    <text evidence="3">Is involved in the conjugation of reduced glutathione to a wide number of exogenous and endogenous hydrophobic electrophiles.</text>
</comment>
<dbReference type="OrthoDB" id="4951845at2759"/>
<dbReference type="AlphaFoldDB" id="A0A3L6TA47"/>
<dbReference type="InterPro" id="IPR045073">
    <property type="entry name" value="Omega/Tau-like"/>
</dbReference>
<dbReference type="STRING" id="4540.A0A3L6TA47"/>
<evidence type="ECO:0000313" key="6">
    <source>
        <dbReference type="Proteomes" id="UP000275267"/>
    </source>
</evidence>
<protein>
    <recommendedName>
        <fullName evidence="3">Glutathione S-transferase</fullName>
        <ecNumber evidence="3">2.5.1.18</ecNumber>
    </recommendedName>
</protein>
<comment type="catalytic activity">
    <reaction evidence="2 3">
        <text>RX + glutathione = an S-substituted glutathione + a halide anion + H(+)</text>
        <dbReference type="Rhea" id="RHEA:16437"/>
        <dbReference type="ChEBI" id="CHEBI:15378"/>
        <dbReference type="ChEBI" id="CHEBI:16042"/>
        <dbReference type="ChEBI" id="CHEBI:17792"/>
        <dbReference type="ChEBI" id="CHEBI:57925"/>
        <dbReference type="ChEBI" id="CHEBI:90779"/>
        <dbReference type="EC" id="2.5.1.18"/>
    </reaction>
</comment>
<keyword evidence="1 3" id="KW-0808">Transferase</keyword>
<dbReference type="InterPro" id="IPR004045">
    <property type="entry name" value="Glutathione_S-Trfase_N"/>
</dbReference>
<dbReference type="SUPFAM" id="SSF47616">
    <property type="entry name" value="GST C-terminal domain-like"/>
    <property type="match status" value="1"/>
</dbReference>
<dbReference type="PANTHER" id="PTHR11260">
    <property type="entry name" value="GLUTATHIONE S-TRANSFERASE, GST, SUPERFAMILY, GST DOMAIN CONTAINING"/>
    <property type="match status" value="1"/>
</dbReference>
<dbReference type="InterPro" id="IPR045074">
    <property type="entry name" value="GST_C_Tau"/>
</dbReference>
<dbReference type="InterPro" id="IPR036282">
    <property type="entry name" value="Glutathione-S-Trfase_C_sf"/>
</dbReference>
<dbReference type="EMBL" id="PQIB02000002">
    <property type="protein sequence ID" value="RLN35165.1"/>
    <property type="molecule type" value="Genomic_DNA"/>
</dbReference>
<evidence type="ECO:0000256" key="1">
    <source>
        <dbReference type="ARBA" id="ARBA00022679"/>
    </source>
</evidence>
<evidence type="ECO:0000256" key="2">
    <source>
        <dbReference type="ARBA" id="ARBA00047960"/>
    </source>
</evidence>
<keyword evidence="6" id="KW-1185">Reference proteome</keyword>
<reference evidence="6" key="1">
    <citation type="journal article" date="2019" name="Nat. Commun.">
        <title>The genome of broomcorn millet.</title>
        <authorList>
            <person name="Zou C."/>
            <person name="Miki D."/>
            <person name="Li D."/>
            <person name="Tang Q."/>
            <person name="Xiao L."/>
            <person name="Rajput S."/>
            <person name="Deng P."/>
            <person name="Jia W."/>
            <person name="Huang R."/>
            <person name="Zhang M."/>
            <person name="Sun Y."/>
            <person name="Hu J."/>
            <person name="Fu X."/>
            <person name="Schnable P.S."/>
            <person name="Li F."/>
            <person name="Zhang H."/>
            <person name="Feng B."/>
            <person name="Zhu X."/>
            <person name="Liu R."/>
            <person name="Schnable J.C."/>
            <person name="Zhu J.-K."/>
            <person name="Zhang H."/>
        </authorList>
    </citation>
    <scope>NUCLEOTIDE SEQUENCE [LARGE SCALE GENOMIC DNA]</scope>
</reference>
<dbReference type="CDD" id="cd03185">
    <property type="entry name" value="GST_C_Tau"/>
    <property type="match status" value="1"/>
</dbReference>